<evidence type="ECO:0000313" key="2">
    <source>
        <dbReference type="Proteomes" id="UP000002892"/>
    </source>
</evidence>
<accession>I4DAY7</accession>
<organism evidence="1 2">
    <name type="scientific">Desulfosporosinus acidiphilus (strain DSM 22704 / JCM 16185 / SJ4)</name>
    <dbReference type="NCBI Taxonomy" id="646529"/>
    <lineage>
        <taxon>Bacteria</taxon>
        <taxon>Bacillati</taxon>
        <taxon>Bacillota</taxon>
        <taxon>Clostridia</taxon>
        <taxon>Eubacteriales</taxon>
        <taxon>Desulfitobacteriaceae</taxon>
        <taxon>Desulfosporosinus</taxon>
    </lineage>
</organism>
<reference evidence="1 2" key="1">
    <citation type="journal article" date="2012" name="J. Bacteriol.">
        <title>Complete genome sequences of Desulfosporosinus orientis DSM765T, Desulfosporosinus youngiae DSM17734T, Desulfosporosinus meridiei DSM13257T, and Desulfosporosinus acidiphilus DSM22704T.</title>
        <authorList>
            <person name="Pester M."/>
            <person name="Brambilla E."/>
            <person name="Alazard D."/>
            <person name="Rattei T."/>
            <person name="Weinmaier T."/>
            <person name="Han J."/>
            <person name="Lucas S."/>
            <person name="Lapidus A."/>
            <person name="Cheng J.F."/>
            <person name="Goodwin L."/>
            <person name="Pitluck S."/>
            <person name="Peters L."/>
            <person name="Ovchinnikova G."/>
            <person name="Teshima H."/>
            <person name="Detter J.C."/>
            <person name="Han C.S."/>
            <person name="Tapia R."/>
            <person name="Land M.L."/>
            <person name="Hauser L."/>
            <person name="Kyrpides N.C."/>
            <person name="Ivanova N.N."/>
            <person name="Pagani I."/>
            <person name="Huntmann M."/>
            <person name="Wei C.L."/>
            <person name="Davenport K.W."/>
            <person name="Daligault H."/>
            <person name="Chain P.S."/>
            <person name="Chen A."/>
            <person name="Mavromatis K."/>
            <person name="Markowitz V."/>
            <person name="Szeto E."/>
            <person name="Mikhailova N."/>
            <person name="Pati A."/>
            <person name="Wagner M."/>
            <person name="Woyke T."/>
            <person name="Ollivier B."/>
            <person name="Klenk H.P."/>
            <person name="Spring S."/>
            <person name="Loy A."/>
        </authorList>
    </citation>
    <scope>NUCLEOTIDE SEQUENCE [LARGE SCALE GENOMIC DNA]</scope>
    <source>
        <strain evidence="2">DSM 22704 / JCM 16185 / SJ4</strain>
    </source>
</reference>
<name>I4DAY7_DESAJ</name>
<gene>
    <name evidence="1" type="ordered locus">Desaci_4098</name>
</gene>
<protein>
    <submittedName>
        <fullName evidence="1">Uncharacterized protein</fullName>
    </submittedName>
</protein>
<dbReference type="RefSeq" id="WP_014828947.1">
    <property type="nucleotide sequence ID" value="NC_018068.1"/>
</dbReference>
<dbReference type="EMBL" id="CP003639">
    <property type="protein sequence ID" value="AFM42961.1"/>
    <property type="molecule type" value="Genomic_DNA"/>
</dbReference>
<dbReference type="KEGG" id="dai:Desaci_4098"/>
<sequence length="76" mass="8705">MKCFSVIVRLGHLGARKGIEVKRYCYARNCIAASTIAETWGGVKKVLTVRPLPLDHHMNRIRSKRRKKGCRKILTL</sequence>
<dbReference type="STRING" id="646529.Desaci_4098"/>
<evidence type="ECO:0000313" key="1">
    <source>
        <dbReference type="EMBL" id="AFM42961.1"/>
    </source>
</evidence>
<proteinExistence type="predicted"/>
<dbReference type="HOGENOM" id="CLU_2648548_0_0_9"/>
<dbReference type="AlphaFoldDB" id="I4DAY7"/>
<keyword evidence="2" id="KW-1185">Reference proteome</keyword>
<dbReference type="Proteomes" id="UP000002892">
    <property type="component" value="Chromosome"/>
</dbReference>